<accession>A0ABD3P1T7</accession>
<dbReference type="PANTHER" id="PTHR23517:SF3">
    <property type="entry name" value="INTEGRAL MEMBRANE TRANSPORT PROTEIN"/>
    <property type="match status" value="1"/>
</dbReference>
<proteinExistence type="predicted"/>
<evidence type="ECO:0000256" key="6">
    <source>
        <dbReference type="ARBA" id="ARBA00023136"/>
    </source>
</evidence>
<evidence type="ECO:0000313" key="10">
    <source>
        <dbReference type="Proteomes" id="UP001530400"/>
    </source>
</evidence>
<feature type="transmembrane region" description="Helical" evidence="8">
    <location>
        <begin position="116"/>
        <end position="138"/>
    </location>
</feature>
<dbReference type="GO" id="GO:0005886">
    <property type="term" value="C:plasma membrane"/>
    <property type="evidence" value="ECO:0007669"/>
    <property type="project" value="UniProtKB-SubCell"/>
</dbReference>
<dbReference type="EMBL" id="JALLPJ020000834">
    <property type="protein sequence ID" value="KAL3781684.1"/>
    <property type="molecule type" value="Genomic_DNA"/>
</dbReference>
<reference evidence="9 10" key="1">
    <citation type="submission" date="2024-10" db="EMBL/GenBank/DDBJ databases">
        <title>Updated reference genomes for cyclostephanoid diatoms.</title>
        <authorList>
            <person name="Roberts W.R."/>
            <person name="Alverson A.J."/>
        </authorList>
    </citation>
    <scope>NUCLEOTIDE SEQUENCE [LARGE SCALE GENOMIC DNA]</scope>
    <source>
        <strain evidence="9 10">AJA010-31</strain>
    </source>
</reference>
<evidence type="ECO:0000313" key="9">
    <source>
        <dbReference type="EMBL" id="KAL3781684.1"/>
    </source>
</evidence>
<feature type="transmembrane region" description="Helical" evidence="8">
    <location>
        <begin position="73"/>
        <end position="96"/>
    </location>
</feature>
<gene>
    <name evidence="9" type="ORF">ACHAWO_010395</name>
</gene>
<evidence type="ECO:0000256" key="1">
    <source>
        <dbReference type="ARBA" id="ARBA00004651"/>
    </source>
</evidence>
<sequence>MNSSPSSPTRRVSSHQYTDSPQQSRLSPPSSSPVTSNYDETNHLQISPLNTIETANSRPTNKSMSGIESTIRFLLLPSQIFIVLLLEFLNSFRSFGLRFILYNYITNEYGIGDTQAGVLLGIKGFVDIGFGLMGSILVDIVGVRCISLIALSVALIGRSLLAFGRTKAALYPALFVFSPCGDALLSTGLYAVALKKLTTPLTRPLAFAISYATFNLAGAFADIILDKMRAHVADYDGLWGVYTPMRQFVVLTWLVLLLTFVIAYWCLEDLSVVDPDDADCNETSPRENADTDEVDGVFNPTVPIDAVPATPLIELRTLKRWFPNANLFHTEDECASPIPGHIFNVQSAATGLPNYKVYKTKHAEGQIGSVHGFCSQVMSILRLRNTWIVIVFGFLTMSVGMNWTASEIILPPFLERRFGESIPIYTIQSINLIMCLIFPPLMASLTADREVFQVIMPGLWLMAASPIFVAISPNVAGACMWQVFMTFGEVLWSPRQDSWTADLAPAGKEGLFFAVSRARALLGPMTDFVLGYMNEKYNSNCRIGMGTFAILLPTKLISNAALFKKNASYFLTTRTNHAQILAWSVLPGIL</sequence>
<keyword evidence="6 8" id="KW-0472">Membrane</keyword>
<organism evidence="9 10">
    <name type="scientific">Cyclotella atomus</name>
    <dbReference type="NCBI Taxonomy" id="382360"/>
    <lineage>
        <taxon>Eukaryota</taxon>
        <taxon>Sar</taxon>
        <taxon>Stramenopiles</taxon>
        <taxon>Ochrophyta</taxon>
        <taxon>Bacillariophyta</taxon>
        <taxon>Coscinodiscophyceae</taxon>
        <taxon>Thalassiosirophycidae</taxon>
        <taxon>Stephanodiscales</taxon>
        <taxon>Stephanodiscaceae</taxon>
        <taxon>Cyclotella</taxon>
    </lineage>
</organism>
<feature type="transmembrane region" description="Helical" evidence="8">
    <location>
        <begin position="169"/>
        <end position="193"/>
    </location>
</feature>
<comment type="caution">
    <text evidence="9">The sequence shown here is derived from an EMBL/GenBank/DDBJ whole genome shotgun (WGS) entry which is preliminary data.</text>
</comment>
<evidence type="ECO:0000256" key="7">
    <source>
        <dbReference type="SAM" id="MobiDB-lite"/>
    </source>
</evidence>
<keyword evidence="3" id="KW-1003">Cell membrane</keyword>
<feature type="transmembrane region" description="Helical" evidence="8">
    <location>
        <begin position="459"/>
        <end position="484"/>
    </location>
</feature>
<dbReference type="Gene3D" id="1.20.1250.20">
    <property type="entry name" value="MFS general substrate transporter like domains"/>
    <property type="match status" value="1"/>
</dbReference>
<keyword evidence="5 8" id="KW-1133">Transmembrane helix</keyword>
<dbReference type="InterPro" id="IPR036259">
    <property type="entry name" value="MFS_trans_sf"/>
</dbReference>
<name>A0ABD3P1T7_9STRA</name>
<feature type="transmembrane region" description="Helical" evidence="8">
    <location>
        <begin position="386"/>
        <end position="405"/>
    </location>
</feature>
<protein>
    <submittedName>
        <fullName evidence="9">Uncharacterized protein</fullName>
    </submittedName>
</protein>
<keyword evidence="10" id="KW-1185">Reference proteome</keyword>
<dbReference type="Proteomes" id="UP001530400">
    <property type="component" value="Unassembled WGS sequence"/>
</dbReference>
<dbReference type="AlphaFoldDB" id="A0ABD3P1T7"/>
<evidence type="ECO:0000256" key="8">
    <source>
        <dbReference type="SAM" id="Phobius"/>
    </source>
</evidence>
<feature type="transmembrane region" description="Helical" evidence="8">
    <location>
        <begin position="425"/>
        <end position="447"/>
    </location>
</feature>
<evidence type="ECO:0000256" key="5">
    <source>
        <dbReference type="ARBA" id="ARBA00022989"/>
    </source>
</evidence>
<feature type="compositionally biased region" description="Low complexity" evidence="7">
    <location>
        <begin position="20"/>
        <end position="33"/>
    </location>
</feature>
<feature type="transmembrane region" description="Helical" evidence="8">
    <location>
        <begin position="245"/>
        <end position="267"/>
    </location>
</feature>
<feature type="transmembrane region" description="Helical" evidence="8">
    <location>
        <begin position="205"/>
        <end position="225"/>
    </location>
</feature>
<dbReference type="Pfam" id="PF07690">
    <property type="entry name" value="MFS_1"/>
    <property type="match status" value="1"/>
</dbReference>
<dbReference type="SUPFAM" id="SSF103473">
    <property type="entry name" value="MFS general substrate transporter"/>
    <property type="match status" value="1"/>
</dbReference>
<feature type="transmembrane region" description="Helical" evidence="8">
    <location>
        <begin position="145"/>
        <end position="163"/>
    </location>
</feature>
<feature type="compositionally biased region" description="Low complexity" evidence="7">
    <location>
        <begin position="1"/>
        <end position="11"/>
    </location>
</feature>
<evidence type="ECO:0000256" key="3">
    <source>
        <dbReference type="ARBA" id="ARBA00022475"/>
    </source>
</evidence>
<comment type="subcellular location">
    <subcellularLocation>
        <location evidence="1">Cell membrane</location>
        <topology evidence="1">Multi-pass membrane protein</topology>
    </subcellularLocation>
</comment>
<keyword evidence="4 8" id="KW-0812">Transmembrane</keyword>
<feature type="region of interest" description="Disordered" evidence="7">
    <location>
        <begin position="1"/>
        <end position="39"/>
    </location>
</feature>
<keyword evidence="2" id="KW-0813">Transport</keyword>
<evidence type="ECO:0000256" key="2">
    <source>
        <dbReference type="ARBA" id="ARBA00022448"/>
    </source>
</evidence>
<dbReference type="InterPro" id="IPR050171">
    <property type="entry name" value="MFS_Transporters"/>
</dbReference>
<dbReference type="InterPro" id="IPR011701">
    <property type="entry name" value="MFS"/>
</dbReference>
<evidence type="ECO:0000256" key="4">
    <source>
        <dbReference type="ARBA" id="ARBA00022692"/>
    </source>
</evidence>
<dbReference type="PANTHER" id="PTHR23517">
    <property type="entry name" value="RESISTANCE PROTEIN MDTM, PUTATIVE-RELATED-RELATED"/>
    <property type="match status" value="1"/>
</dbReference>